<keyword evidence="8 11" id="KW-0472">Membrane</keyword>
<comment type="caution">
    <text evidence="12">The sequence shown here is derived from an EMBL/GenBank/DDBJ whole genome shotgun (WGS) entry which is preliminary data.</text>
</comment>
<evidence type="ECO:0000256" key="6">
    <source>
        <dbReference type="ARBA" id="ARBA00022824"/>
    </source>
</evidence>
<feature type="transmembrane region" description="Helical" evidence="11">
    <location>
        <begin position="31"/>
        <end position="48"/>
    </location>
</feature>
<dbReference type="GO" id="GO:0042765">
    <property type="term" value="C:GPI-anchor transamidase complex"/>
    <property type="evidence" value="ECO:0007669"/>
    <property type="project" value="InterPro"/>
</dbReference>
<evidence type="ECO:0000256" key="2">
    <source>
        <dbReference type="ARBA" id="ARBA00004687"/>
    </source>
</evidence>
<feature type="region of interest" description="Disordered" evidence="10">
    <location>
        <begin position="1"/>
        <end position="22"/>
    </location>
</feature>
<sequence length="562" mass="61504">MGSSSDATAAGTTPKQPPPEKPEAIRLRTQVIFSFWAVILFLGLPTWWKTTSIYRAELPLQEMLKWAEGSNAPSAYPLHIWISAPEFSCAEAQLIVHETQKILDDLNEYPTLHQRLHLVDPLPASPGKKEGTTSQRCGGDIKNQDLGEPALKLLVEPSTAFKFDLDTPTTTAVAYIPSHSVTGATRDLATALYQTFRFEQIASALHTVASTTQNQNAQAFLKSQPYDLVTSIEKQINRAYKSSPEFHLTFSLFTASGLPSSWDIQVALHDHIHPLVRALSKTANFEITTQIQLYSAYSPAIHPAVDAVRNATLLQQHDLTAFVNAAEWPLAPSIGDGPTINFILYVPSRDQVPLGIAGLDTTSWLIPQWGGIQILNPALVPHPDHGDTTLPHHLSGNVLDRPFELFAAQLLSLLGISMVDDIGSTLPLHLRLDAYTRLSALTLYLRAASGLGSLSRLAQHLSNIPIPKNVAQLVDDTIGNLTACSHAFLGSHWQAALGHAKSAYIDSEKAFFDKSMVGQVYFPDEHKVAVYLPFLGPIGFPLLVGLIKEVKRLATRRRGIAT</sequence>
<evidence type="ECO:0000313" key="12">
    <source>
        <dbReference type="EMBL" id="KAK5045380.1"/>
    </source>
</evidence>
<reference evidence="12 13" key="1">
    <citation type="submission" date="2023-08" db="EMBL/GenBank/DDBJ databases">
        <title>Black Yeasts Isolated from many extreme environments.</title>
        <authorList>
            <person name="Coleine C."/>
            <person name="Stajich J.E."/>
            <person name="Selbmann L."/>
        </authorList>
    </citation>
    <scope>NUCLEOTIDE SEQUENCE [LARGE SCALE GENOMIC DNA]</scope>
    <source>
        <strain evidence="12 13">CCFEE 5792</strain>
    </source>
</reference>
<name>A0AAV9MYG6_9EURO</name>
<dbReference type="InterPro" id="IPR019540">
    <property type="entry name" value="PtdIno-glycan_biosynth_class_S"/>
</dbReference>
<dbReference type="GO" id="GO:0016255">
    <property type="term" value="P:attachment of GPI anchor to protein"/>
    <property type="evidence" value="ECO:0007669"/>
    <property type="project" value="InterPro"/>
</dbReference>
<evidence type="ECO:0000256" key="3">
    <source>
        <dbReference type="ARBA" id="ARBA00005316"/>
    </source>
</evidence>
<comment type="similarity">
    <text evidence="3">Belongs to the PIGS family.</text>
</comment>
<dbReference type="RefSeq" id="XP_064701009.1">
    <property type="nucleotide sequence ID" value="XM_064852784.1"/>
</dbReference>
<evidence type="ECO:0000256" key="4">
    <source>
        <dbReference type="ARBA" id="ARBA00022502"/>
    </source>
</evidence>
<gene>
    <name evidence="12" type="ORF">LTR84_009244</name>
</gene>
<dbReference type="AlphaFoldDB" id="A0AAV9MYG6"/>
<evidence type="ECO:0000256" key="11">
    <source>
        <dbReference type="SAM" id="Phobius"/>
    </source>
</evidence>
<keyword evidence="13" id="KW-1185">Reference proteome</keyword>
<proteinExistence type="inferred from homology"/>
<keyword evidence="9" id="KW-0325">Glycoprotein</keyword>
<dbReference type="PANTHER" id="PTHR21072:SF13">
    <property type="entry name" value="GPI TRANSAMIDASE COMPONENT PIG-S"/>
    <property type="match status" value="1"/>
</dbReference>
<evidence type="ECO:0000313" key="13">
    <source>
        <dbReference type="Proteomes" id="UP001358417"/>
    </source>
</evidence>
<dbReference type="PANTHER" id="PTHR21072">
    <property type="entry name" value="GPI TRANSAMIDASE COMPONENT PIG-S"/>
    <property type="match status" value="1"/>
</dbReference>
<protein>
    <recommendedName>
        <fullName evidence="14">GPI transamidase component PIG-S</fullName>
    </recommendedName>
</protein>
<dbReference type="GO" id="GO:0006506">
    <property type="term" value="P:GPI anchor biosynthetic process"/>
    <property type="evidence" value="ECO:0007669"/>
    <property type="project" value="UniProtKB-KW"/>
</dbReference>
<evidence type="ECO:0008006" key="14">
    <source>
        <dbReference type="Google" id="ProtNLM"/>
    </source>
</evidence>
<evidence type="ECO:0000256" key="7">
    <source>
        <dbReference type="ARBA" id="ARBA00022989"/>
    </source>
</evidence>
<keyword evidence="4" id="KW-0337">GPI-anchor biosynthesis</keyword>
<organism evidence="12 13">
    <name type="scientific">Exophiala bonariae</name>
    <dbReference type="NCBI Taxonomy" id="1690606"/>
    <lineage>
        <taxon>Eukaryota</taxon>
        <taxon>Fungi</taxon>
        <taxon>Dikarya</taxon>
        <taxon>Ascomycota</taxon>
        <taxon>Pezizomycotina</taxon>
        <taxon>Eurotiomycetes</taxon>
        <taxon>Chaetothyriomycetidae</taxon>
        <taxon>Chaetothyriales</taxon>
        <taxon>Herpotrichiellaceae</taxon>
        <taxon>Exophiala</taxon>
    </lineage>
</organism>
<comment type="subcellular location">
    <subcellularLocation>
        <location evidence="1">Endoplasmic reticulum membrane</location>
        <topology evidence="1">Multi-pass membrane protein</topology>
    </subcellularLocation>
</comment>
<dbReference type="Pfam" id="PF10510">
    <property type="entry name" value="PIG-S"/>
    <property type="match status" value="1"/>
</dbReference>
<dbReference type="EMBL" id="JAVRRD010000037">
    <property type="protein sequence ID" value="KAK5045380.1"/>
    <property type="molecule type" value="Genomic_DNA"/>
</dbReference>
<feature type="compositionally biased region" description="Polar residues" evidence="10">
    <location>
        <begin position="1"/>
        <end position="11"/>
    </location>
</feature>
<evidence type="ECO:0000256" key="8">
    <source>
        <dbReference type="ARBA" id="ARBA00023136"/>
    </source>
</evidence>
<accession>A0AAV9MYG6</accession>
<comment type="pathway">
    <text evidence="2">Glycolipid biosynthesis; glycosylphosphatidylinositol-anchor biosynthesis.</text>
</comment>
<evidence type="ECO:0000256" key="10">
    <source>
        <dbReference type="SAM" id="MobiDB-lite"/>
    </source>
</evidence>
<dbReference type="Proteomes" id="UP001358417">
    <property type="component" value="Unassembled WGS sequence"/>
</dbReference>
<keyword evidence="6" id="KW-0256">Endoplasmic reticulum</keyword>
<evidence type="ECO:0000256" key="9">
    <source>
        <dbReference type="ARBA" id="ARBA00023180"/>
    </source>
</evidence>
<keyword evidence="7 11" id="KW-1133">Transmembrane helix</keyword>
<keyword evidence="5 11" id="KW-0812">Transmembrane</keyword>
<feature type="transmembrane region" description="Helical" evidence="11">
    <location>
        <begin position="528"/>
        <end position="547"/>
    </location>
</feature>
<evidence type="ECO:0000256" key="5">
    <source>
        <dbReference type="ARBA" id="ARBA00022692"/>
    </source>
</evidence>
<dbReference type="GeneID" id="89977403"/>
<evidence type="ECO:0000256" key="1">
    <source>
        <dbReference type="ARBA" id="ARBA00004477"/>
    </source>
</evidence>